<dbReference type="SUPFAM" id="SSF69593">
    <property type="entry name" value="Glycerol-3-phosphate (1)-acyltransferase"/>
    <property type="match status" value="1"/>
</dbReference>
<evidence type="ECO:0000313" key="13">
    <source>
        <dbReference type="Proteomes" id="UP001176940"/>
    </source>
</evidence>
<evidence type="ECO:0000256" key="6">
    <source>
        <dbReference type="ARBA" id="ARBA00035634"/>
    </source>
</evidence>
<name>A0ABN9KWK3_9NEOB</name>
<evidence type="ECO:0000256" key="9">
    <source>
        <dbReference type="SAM" id="MobiDB-lite"/>
    </source>
</evidence>
<evidence type="ECO:0000256" key="8">
    <source>
        <dbReference type="ARBA" id="ARBA00035713"/>
    </source>
</evidence>
<keyword evidence="4" id="KW-0256">Endoplasmic reticulum</keyword>
<evidence type="ECO:0000256" key="4">
    <source>
        <dbReference type="ARBA" id="ARBA00022824"/>
    </source>
</evidence>
<evidence type="ECO:0000256" key="7">
    <source>
        <dbReference type="ARBA" id="ARBA00035685"/>
    </source>
</evidence>
<dbReference type="InterPro" id="IPR048056">
    <property type="entry name" value="AUP1_CUE"/>
</dbReference>
<keyword evidence="3" id="KW-0551">Lipid droplet</keyword>
<dbReference type="PROSITE" id="PS51140">
    <property type="entry name" value="CUE"/>
    <property type="match status" value="1"/>
</dbReference>
<keyword evidence="10" id="KW-0812">Transmembrane</keyword>
<comment type="caution">
    <text evidence="12">The sequence shown here is derived from an EMBL/GenBank/DDBJ whole genome shotgun (WGS) entry which is preliminary data.</text>
</comment>
<feature type="non-terminal residue" evidence="12">
    <location>
        <position position="1"/>
    </location>
</feature>
<keyword evidence="13" id="KW-1185">Reference proteome</keyword>
<feature type="region of interest" description="Disordered" evidence="9">
    <location>
        <begin position="315"/>
        <end position="351"/>
    </location>
</feature>
<proteinExistence type="inferred from homology"/>
<evidence type="ECO:0000313" key="12">
    <source>
        <dbReference type="EMBL" id="CAJ0927077.1"/>
    </source>
</evidence>
<comment type="similarity">
    <text evidence="6">Belongs to the AUP1 family.</text>
</comment>
<evidence type="ECO:0000256" key="5">
    <source>
        <dbReference type="ARBA" id="ARBA00023136"/>
    </source>
</evidence>
<evidence type="ECO:0000256" key="1">
    <source>
        <dbReference type="ARBA" id="ARBA00004406"/>
    </source>
</evidence>
<dbReference type="Pfam" id="PF02845">
    <property type="entry name" value="CUE"/>
    <property type="match status" value="1"/>
</dbReference>
<organism evidence="12 13">
    <name type="scientific">Ranitomeya imitator</name>
    <name type="common">mimic poison frog</name>
    <dbReference type="NCBI Taxonomy" id="111125"/>
    <lineage>
        <taxon>Eukaryota</taxon>
        <taxon>Metazoa</taxon>
        <taxon>Chordata</taxon>
        <taxon>Craniata</taxon>
        <taxon>Vertebrata</taxon>
        <taxon>Euteleostomi</taxon>
        <taxon>Amphibia</taxon>
        <taxon>Batrachia</taxon>
        <taxon>Anura</taxon>
        <taxon>Neobatrachia</taxon>
        <taxon>Hyloidea</taxon>
        <taxon>Dendrobatidae</taxon>
        <taxon>Dendrobatinae</taxon>
        <taxon>Ranitomeya</taxon>
    </lineage>
</organism>
<dbReference type="InterPro" id="IPR003892">
    <property type="entry name" value="CUE"/>
</dbReference>
<feature type="compositionally biased region" description="Basic and acidic residues" evidence="9">
    <location>
        <begin position="340"/>
        <end position="351"/>
    </location>
</feature>
<feature type="region of interest" description="Disordered" evidence="9">
    <location>
        <begin position="240"/>
        <end position="271"/>
    </location>
</feature>
<dbReference type="SMART" id="SM00546">
    <property type="entry name" value="CUE"/>
    <property type="match status" value="1"/>
</dbReference>
<reference evidence="12" key="1">
    <citation type="submission" date="2023-07" db="EMBL/GenBank/DDBJ databases">
        <authorList>
            <person name="Stuckert A."/>
        </authorList>
    </citation>
    <scope>NUCLEOTIDE SEQUENCE</scope>
</reference>
<keyword evidence="5 10" id="KW-0472">Membrane</keyword>
<protein>
    <recommendedName>
        <fullName evidence="7">Lipid droplet-regulating VLDL assembly factor AUP1</fullName>
    </recommendedName>
    <alternativeName>
        <fullName evidence="8">Ancient ubiquitous protein 1</fullName>
    </alternativeName>
</protein>
<dbReference type="PANTHER" id="PTHR15486">
    <property type="entry name" value="ANCIENT UBIQUITOUS PROTEIN"/>
    <property type="match status" value="1"/>
</dbReference>
<feature type="compositionally biased region" description="Polar residues" evidence="9">
    <location>
        <begin position="259"/>
        <end position="268"/>
    </location>
</feature>
<dbReference type="Proteomes" id="UP001176940">
    <property type="component" value="Unassembled WGS sequence"/>
</dbReference>
<comment type="subcellular location">
    <subcellularLocation>
        <location evidence="1">Endoplasmic reticulum membrane</location>
        <topology evidence="1">Peripheral membrane protein</topology>
    </subcellularLocation>
    <subcellularLocation>
        <location evidence="2">Lipid droplet</location>
    </subcellularLocation>
</comment>
<feature type="transmembrane region" description="Helical" evidence="10">
    <location>
        <begin position="12"/>
        <end position="35"/>
    </location>
</feature>
<evidence type="ECO:0000256" key="2">
    <source>
        <dbReference type="ARBA" id="ARBA00004502"/>
    </source>
</evidence>
<evidence type="ECO:0000256" key="3">
    <source>
        <dbReference type="ARBA" id="ARBA00022677"/>
    </source>
</evidence>
<keyword evidence="10" id="KW-1133">Transmembrane helix</keyword>
<sequence>FPVDLLSRGLLLLYAPLGLCLFFLRLFIGAHVFLVSCALPDCAIRRLLVRVMSSVLGVLVSESGGRDAAVKIFVSNHVTCMDHNVLSLLTACSTPAMSCPPGFLCWARGFLELGSPGSRIQLLESLKHYLSQPGSPPLLLFPEEGTTNGGVGLLHFSSWAFSLSDSLQPVTLRASRPLLSVAVAGSPWYVELFWTLFSPYSVYRVRWLPPVCRSLRESDEDFASRVQKLLALTLGVQGTKHTAADSTEHVKRRRKREPTQSMPTTSPAASHMAQRVKEVLPQVPLSVIHKDLAQTGCVDTTITNLIEGRVQYLPEEESHTGSEMPGRTASSKPKPRSFARRPEDRHLSLQERKEALYDCARRKYLEKFGAVAVAKEKSE</sequence>
<dbReference type="Gene3D" id="1.10.8.10">
    <property type="entry name" value="DNA helicase RuvA subunit, C-terminal domain"/>
    <property type="match status" value="1"/>
</dbReference>
<dbReference type="CDD" id="cd14420">
    <property type="entry name" value="CUE_AUP1"/>
    <property type="match status" value="1"/>
</dbReference>
<evidence type="ECO:0000259" key="11">
    <source>
        <dbReference type="PROSITE" id="PS51140"/>
    </source>
</evidence>
<dbReference type="EMBL" id="CAUEEQ010004284">
    <property type="protein sequence ID" value="CAJ0927077.1"/>
    <property type="molecule type" value="Genomic_DNA"/>
</dbReference>
<dbReference type="PANTHER" id="PTHR15486:SF96">
    <property type="entry name" value="LIPID DROPLET-REGULATING VLDL ASSEMBLY FACTOR AUP1"/>
    <property type="match status" value="1"/>
</dbReference>
<feature type="domain" description="CUE" evidence="11">
    <location>
        <begin position="268"/>
        <end position="310"/>
    </location>
</feature>
<evidence type="ECO:0000256" key="10">
    <source>
        <dbReference type="SAM" id="Phobius"/>
    </source>
</evidence>
<gene>
    <name evidence="12" type="ORF">RIMI_LOCUS2939959</name>
</gene>
<accession>A0ABN9KWK3</accession>